<reference evidence="2 3" key="1">
    <citation type="submission" date="2019-05" db="EMBL/GenBank/DDBJ databases">
        <title>Another draft genome of Portunus trituberculatus and its Hox gene families provides insights of decapod evolution.</title>
        <authorList>
            <person name="Jeong J.-H."/>
            <person name="Song I."/>
            <person name="Kim S."/>
            <person name="Choi T."/>
            <person name="Kim D."/>
            <person name="Ryu S."/>
            <person name="Kim W."/>
        </authorList>
    </citation>
    <scope>NUCLEOTIDE SEQUENCE [LARGE SCALE GENOMIC DNA]</scope>
    <source>
        <tissue evidence="2">Muscle</tissue>
    </source>
</reference>
<sequence>MAPAPWLTGAGDESRVEELGRRATHSGPRTRYGWLVASSPPRS</sequence>
<dbReference type="Proteomes" id="UP000324222">
    <property type="component" value="Unassembled WGS sequence"/>
</dbReference>
<proteinExistence type="predicted"/>
<feature type="region of interest" description="Disordered" evidence="1">
    <location>
        <begin position="1"/>
        <end position="43"/>
    </location>
</feature>
<organism evidence="2 3">
    <name type="scientific">Portunus trituberculatus</name>
    <name type="common">Swimming crab</name>
    <name type="synonym">Neptunus trituberculatus</name>
    <dbReference type="NCBI Taxonomy" id="210409"/>
    <lineage>
        <taxon>Eukaryota</taxon>
        <taxon>Metazoa</taxon>
        <taxon>Ecdysozoa</taxon>
        <taxon>Arthropoda</taxon>
        <taxon>Crustacea</taxon>
        <taxon>Multicrustacea</taxon>
        <taxon>Malacostraca</taxon>
        <taxon>Eumalacostraca</taxon>
        <taxon>Eucarida</taxon>
        <taxon>Decapoda</taxon>
        <taxon>Pleocyemata</taxon>
        <taxon>Brachyura</taxon>
        <taxon>Eubrachyura</taxon>
        <taxon>Portunoidea</taxon>
        <taxon>Portunidae</taxon>
        <taxon>Portuninae</taxon>
        <taxon>Portunus</taxon>
    </lineage>
</organism>
<name>A0A5B7HNX2_PORTR</name>
<dbReference type="AlphaFoldDB" id="A0A5B7HNX2"/>
<evidence type="ECO:0000313" key="2">
    <source>
        <dbReference type="EMBL" id="MPC71399.1"/>
    </source>
</evidence>
<gene>
    <name evidence="2" type="ORF">E2C01_065676</name>
</gene>
<dbReference type="EMBL" id="VSRR010032812">
    <property type="protein sequence ID" value="MPC71399.1"/>
    <property type="molecule type" value="Genomic_DNA"/>
</dbReference>
<evidence type="ECO:0000256" key="1">
    <source>
        <dbReference type="SAM" id="MobiDB-lite"/>
    </source>
</evidence>
<comment type="caution">
    <text evidence="2">The sequence shown here is derived from an EMBL/GenBank/DDBJ whole genome shotgun (WGS) entry which is preliminary data.</text>
</comment>
<accession>A0A5B7HNX2</accession>
<feature type="compositionally biased region" description="Basic and acidic residues" evidence="1">
    <location>
        <begin position="12"/>
        <end position="21"/>
    </location>
</feature>
<evidence type="ECO:0000313" key="3">
    <source>
        <dbReference type="Proteomes" id="UP000324222"/>
    </source>
</evidence>
<protein>
    <submittedName>
        <fullName evidence="2">Uncharacterized protein</fullName>
    </submittedName>
</protein>
<keyword evidence="3" id="KW-1185">Reference proteome</keyword>